<evidence type="ECO:0000313" key="2">
    <source>
        <dbReference type="Proteomes" id="UP000276133"/>
    </source>
</evidence>
<sequence>MIEKNFIIWWLSDTFKPRTAFSLSSLIYDNLHNHSFNNCFQALLNKKFLKFYIFLVTPTVPQVLSFSLSVRVCASGQLEMFNLNISRSRTHESVLMKANWGDRLKVFKSNRIYFLLLNV</sequence>
<evidence type="ECO:0000313" key="1">
    <source>
        <dbReference type="EMBL" id="RNA36633.1"/>
    </source>
</evidence>
<gene>
    <name evidence="1" type="ORF">BpHYR1_023060</name>
</gene>
<reference evidence="1 2" key="1">
    <citation type="journal article" date="2018" name="Sci. Rep.">
        <title>Genomic signatures of local adaptation to the degree of environmental predictability in rotifers.</title>
        <authorList>
            <person name="Franch-Gras L."/>
            <person name="Hahn C."/>
            <person name="Garcia-Roger E.M."/>
            <person name="Carmona M.J."/>
            <person name="Serra M."/>
            <person name="Gomez A."/>
        </authorList>
    </citation>
    <scope>NUCLEOTIDE SEQUENCE [LARGE SCALE GENOMIC DNA]</scope>
    <source>
        <strain evidence="1">HYR1</strain>
    </source>
</reference>
<proteinExistence type="predicted"/>
<comment type="caution">
    <text evidence="1">The sequence shown here is derived from an EMBL/GenBank/DDBJ whole genome shotgun (WGS) entry which is preliminary data.</text>
</comment>
<name>A0A3M7SLH5_BRAPC</name>
<keyword evidence="2" id="KW-1185">Reference proteome</keyword>
<accession>A0A3M7SLH5</accession>
<dbReference type="EMBL" id="REGN01001155">
    <property type="protein sequence ID" value="RNA36633.1"/>
    <property type="molecule type" value="Genomic_DNA"/>
</dbReference>
<organism evidence="1 2">
    <name type="scientific">Brachionus plicatilis</name>
    <name type="common">Marine rotifer</name>
    <name type="synonym">Brachionus muelleri</name>
    <dbReference type="NCBI Taxonomy" id="10195"/>
    <lineage>
        <taxon>Eukaryota</taxon>
        <taxon>Metazoa</taxon>
        <taxon>Spiralia</taxon>
        <taxon>Gnathifera</taxon>
        <taxon>Rotifera</taxon>
        <taxon>Eurotatoria</taxon>
        <taxon>Monogononta</taxon>
        <taxon>Pseudotrocha</taxon>
        <taxon>Ploima</taxon>
        <taxon>Brachionidae</taxon>
        <taxon>Brachionus</taxon>
    </lineage>
</organism>
<dbReference type="Proteomes" id="UP000276133">
    <property type="component" value="Unassembled WGS sequence"/>
</dbReference>
<dbReference type="AlphaFoldDB" id="A0A3M7SLH5"/>
<protein>
    <submittedName>
        <fullName evidence="1">Uncharacterized protein</fullName>
    </submittedName>
</protein>